<name>A0A9P6VWY1_RHOMI</name>
<protein>
    <recommendedName>
        <fullName evidence="9">Pentatricopeptide repeat protein</fullName>
    </recommendedName>
</protein>
<evidence type="ECO:0000256" key="5">
    <source>
        <dbReference type="PROSITE-ProRule" id="PRU00708"/>
    </source>
</evidence>
<dbReference type="InterPro" id="IPR011990">
    <property type="entry name" value="TPR-like_helical_dom_sf"/>
</dbReference>
<keyword evidence="2" id="KW-0677">Repeat</keyword>
<dbReference type="PANTHER" id="PTHR47447:SF17">
    <property type="entry name" value="OS12G0638900 PROTEIN"/>
    <property type="match status" value="1"/>
</dbReference>
<evidence type="ECO:0000256" key="3">
    <source>
        <dbReference type="ARBA" id="ARBA00044493"/>
    </source>
</evidence>
<comment type="function">
    <text evidence="3">Regulates mitochondrial small subunit maturation by controlling 15S rRNA 5'-end processing. Localizes to the 5' precursor of the 15S rRNA in a position that is subsequently occupied by mS47 in the mature yeast mtSSU. Uses structure and sequence-specific RNA recognition, binding to a single-stranded region of the precursor and specifically recognizing bases -6 to -1. The exchange of Ccm1 for mS47 is coupled to the irreversible removal of precursor rRNA that is accompanied by conformational changes of the mitoribosomal proteins uS5m and mS26. These conformational changes signal completion of 5'-end rRNA processing through protection of the mature 5'-end of the 15S rRNA and stabilization of mS47. The removal of the 5' precursor together with the dissociation of Ccm1 may be catalyzed by the 5'-3' exoribonuclease Pet127. Involved in the specific removal of group I introns in mitochondrial encoded transcripts.</text>
</comment>
<sequence>MILRTCSKSVKEPSRATATELAAAVAQLPLFLVPSLAQSGHAPTPRIERIRKAKKGTGSVEARRAIPSPSSFPPATSSKRASLLPPASLLAPSPRRLASTAARVRKVEEEDLQPPPAESADIEGRERLYRPHEGGGQQTGSQAHSSREAASSRAARPPPRLHLDAGPLPRDEHQPDPPDALAPSSIPTTRDELFQLFDTLPDRPSRQDFLTLRNHAKRLNALDDVAFLSRFVLGANRAGYEDVGVRFFRQALKLLVAAKSDSPAADLRRVAESVLADLIARKRWMAALQISNALLAQNVSTPTLRVQRMQILGGRGRYADAIREFESFLEEKDPPPPQAFDIAINAHLFRADLGAAQTLLAEKAKLGMPPTVETYLFLLEGMDVFGGNRPMEDKMLSAGTEEQVRAGETPRQDVRILNRLMSVRAARGALRDALALLDLFDLEGLPRDVVDAYRSLHLPPLLSPHATMDGIRRPRPDVATVVILVGIALRQQQPDLAERLVVSGLRTGGIAFNDYLAAAMMRIHLARHDVSAAETLAIKLSTGSARFGPVELPPHEPSSQVFELLFAGLLHYRGLAGAHASFVRLREMFDTEVAVSEGMTLALVDYLSRGPISAAGLSSAVLLQIQELTQGKVRPEAKHLDVLLRAAWRRDRLHPRALDSAAQRIEDEFPVTAEEPENNTEAPPSGSASAIRRPPPTPRPAYTPPEAELLVRPGSNSSVASSASRLRESLTDRDVRHTRDTTRHIIRNDHLLRFIDAKWDYLQTQVVDLGIRPSYHHVTVLMRAYLRLGDARGADNVLRYATEELGLEPHVAYFSTLISGLARLGKYTSAARVYADFRASGLEPDRNLFAALAMSYARRRDVAAVERVLSEMRTYIRTHAPPPQIQAQALRTAASSNSTTRIPPALSMPYDPLLDAVFVNILYRAQTSSGLYLAAQDQVMTSLKRGMVPDLILLKSVQRTRKWIRHKENQLERSGAPVIHTGGHHVEADLRRDELAELKKRNAAVVSRIRKMVQRMSPPVEKKELRDLETYWEQVEKGNFEADSHAWQVAEGED</sequence>
<dbReference type="Gene3D" id="1.25.40.10">
    <property type="entry name" value="Tetratricopeptide repeat domain"/>
    <property type="match status" value="1"/>
</dbReference>
<evidence type="ECO:0000256" key="2">
    <source>
        <dbReference type="ARBA" id="ARBA00022737"/>
    </source>
</evidence>
<dbReference type="Proteomes" id="UP000777482">
    <property type="component" value="Unassembled WGS sequence"/>
</dbReference>
<dbReference type="AlphaFoldDB" id="A0A9P6VWY1"/>
<feature type="repeat" description="PPR" evidence="5">
    <location>
        <begin position="810"/>
        <end position="844"/>
    </location>
</feature>
<feature type="compositionally biased region" description="Pro residues" evidence="6">
    <location>
        <begin position="693"/>
        <end position="703"/>
    </location>
</feature>
<dbReference type="PROSITE" id="PS51375">
    <property type="entry name" value="PPR"/>
    <property type="match status" value="1"/>
</dbReference>
<feature type="region of interest" description="Disordered" evidence="6">
    <location>
        <begin position="669"/>
        <end position="730"/>
    </location>
</feature>
<feature type="compositionally biased region" description="Low complexity" evidence="6">
    <location>
        <begin position="715"/>
        <end position="724"/>
    </location>
</feature>
<keyword evidence="8" id="KW-1185">Reference proteome</keyword>
<feature type="region of interest" description="Disordered" evidence="6">
    <location>
        <begin position="37"/>
        <end position="186"/>
    </location>
</feature>
<evidence type="ECO:0000313" key="7">
    <source>
        <dbReference type="EMBL" id="KAG0658134.1"/>
    </source>
</evidence>
<comment type="subunit">
    <text evidence="4">Binds to mitochondrial small subunit 15S rRNA.</text>
</comment>
<reference evidence="7 8" key="1">
    <citation type="submission" date="2020-11" db="EMBL/GenBank/DDBJ databases">
        <title>Kefir isolates.</title>
        <authorList>
            <person name="Marcisauskas S."/>
            <person name="Kim Y."/>
            <person name="Blasche S."/>
        </authorList>
    </citation>
    <scope>NUCLEOTIDE SEQUENCE [LARGE SCALE GENOMIC DNA]</scope>
    <source>
        <strain evidence="7 8">KR</strain>
    </source>
</reference>
<evidence type="ECO:0000256" key="6">
    <source>
        <dbReference type="SAM" id="MobiDB-lite"/>
    </source>
</evidence>
<dbReference type="InterPro" id="IPR002885">
    <property type="entry name" value="PPR_rpt"/>
</dbReference>
<dbReference type="EMBL" id="PUHQ01000070">
    <property type="protein sequence ID" value="KAG0658134.1"/>
    <property type="molecule type" value="Genomic_DNA"/>
</dbReference>
<gene>
    <name evidence="7" type="ORF">C6P46_006010</name>
</gene>
<dbReference type="Pfam" id="PF13812">
    <property type="entry name" value="PPR_3"/>
    <property type="match status" value="1"/>
</dbReference>
<dbReference type="PANTHER" id="PTHR47447">
    <property type="entry name" value="OS03G0856100 PROTEIN"/>
    <property type="match status" value="1"/>
</dbReference>
<evidence type="ECO:0008006" key="9">
    <source>
        <dbReference type="Google" id="ProtNLM"/>
    </source>
</evidence>
<feature type="compositionally biased region" description="Basic and acidic residues" evidence="6">
    <location>
        <begin position="122"/>
        <end position="133"/>
    </location>
</feature>
<evidence type="ECO:0000256" key="1">
    <source>
        <dbReference type="ARBA" id="ARBA00006192"/>
    </source>
</evidence>
<comment type="caution">
    <text evidence="7">The sequence shown here is derived from an EMBL/GenBank/DDBJ whole genome shotgun (WGS) entry which is preliminary data.</text>
</comment>
<evidence type="ECO:0000313" key="8">
    <source>
        <dbReference type="Proteomes" id="UP000777482"/>
    </source>
</evidence>
<feature type="compositionally biased region" description="Low complexity" evidence="6">
    <location>
        <begin position="67"/>
        <end position="99"/>
    </location>
</feature>
<dbReference type="NCBIfam" id="TIGR00756">
    <property type="entry name" value="PPR"/>
    <property type="match status" value="1"/>
</dbReference>
<accession>A0A9P6VWY1</accession>
<evidence type="ECO:0000256" key="4">
    <source>
        <dbReference type="ARBA" id="ARBA00044511"/>
    </source>
</evidence>
<dbReference type="OrthoDB" id="185373at2759"/>
<comment type="similarity">
    <text evidence="1">Belongs to the CCM1 family.</text>
</comment>
<organism evidence="7 8">
    <name type="scientific">Rhodotorula mucilaginosa</name>
    <name type="common">Yeast</name>
    <name type="synonym">Rhodotorula rubra</name>
    <dbReference type="NCBI Taxonomy" id="5537"/>
    <lineage>
        <taxon>Eukaryota</taxon>
        <taxon>Fungi</taxon>
        <taxon>Dikarya</taxon>
        <taxon>Basidiomycota</taxon>
        <taxon>Pucciniomycotina</taxon>
        <taxon>Microbotryomycetes</taxon>
        <taxon>Sporidiobolales</taxon>
        <taxon>Sporidiobolaceae</taxon>
        <taxon>Rhodotorula</taxon>
    </lineage>
</organism>
<proteinExistence type="inferred from homology"/>